<sequence>MDQIAALHWLKENIAEFGGDPENVTIFGHGTGAACINFLMTSKAVPKNPRLFHRAVLMSGSSLAPWSLVHDPMKYTRQLTHSINCSHTPLGDELKKCLRTKNLHLIMKAQVEVSEVSEMLLLCVGVGVFLSVGGGCSGDVMNTFHSDTWGGW</sequence>
<organism evidence="4 5">
    <name type="scientific">Homarus americanus</name>
    <name type="common">American lobster</name>
    <dbReference type="NCBI Taxonomy" id="6706"/>
    <lineage>
        <taxon>Eukaryota</taxon>
        <taxon>Metazoa</taxon>
        <taxon>Ecdysozoa</taxon>
        <taxon>Arthropoda</taxon>
        <taxon>Crustacea</taxon>
        <taxon>Multicrustacea</taxon>
        <taxon>Malacostraca</taxon>
        <taxon>Eumalacostraca</taxon>
        <taxon>Eucarida</taxon>
        <taxon>Decapoda</taxon>
        <taxon>Pleocyemata</taxon>
        <taxon>Astacidea</taxon>
        <taxon>Nephropoidea</taxon>
        <taxon>Nephropidae</taxon>
        <taxon>Homarus</taxon>
    </lineage>
</organism>
<dbReference type="InterPro" id="IPR029058">
    <property type="entry name" value="AB_hydrolase_fold"/>
</dbReference>
<dbReference type="Pfam" id="PF00135">
    <property type="entry name" value="COesterase"/>
    <property type="match status" value="1"/>
</dbReference>
<dbReference type="Gene3D" id="3.40.50.1820">
    <property type="entry name" value="alpha/beta hydrolase"/>
    <property type="match status" value="1"/>
</dbReference>
<name>A0A8J5K453_HOMAM</name>
<evidence type="ECO:0000313" key="5">
    <source>
        <dbReference type="Proteomes" id="UP000747542"/>
    </source>
</evidence>
<dbReference type="EMBL" id="JAHLQT010018415">
    <property type="protein sequence ID" value="KAG7169111.1"/>
    <property type="molecule type" value="Genomic_DNA"/>
</dbReference>
<dbReference type="InterPro" id="IPR002018">
    <property type="entry name" value="CarbesteraseB"/>
</dbReference>
<dbReference type="Proteomes" id="UP000747542">
    <property type="component" value="Unassembled WGS sequence"/>
</dbReference>
<feature type="domain" description="Carboxylesterase type B" evidence="3">
    <location>
        <begin position="1"/>
        <end position="112"/>
    </location>
</feature>
<dbReference type="SUPFAM" id="SSF53474">
    <property type="entry name" value="alpha/beta-Hydrolases"/>
    <property type="match status" value="1"/>
</dbReference>
<comment type="caution">
    <text evidence="4">The sequence shown here is derived from an EMBL/GenBank/DDBJ whole genome shotgun (WGS) entry which is preliminary data.</text>
</comment>
<keyword evidence="2" id="KW-0325">Glycoprotein</keyword>
<gene>
    <name evidence="4" type="primary">Nlgn2-L</name>
    <name evidence="4" type="ORF">Hamer_G024827</name>
</gene>
<evidence type="ECO:0000259" key="3">
    <source>
        <dbReference type="Pfam" id="PF00135"/>
    </source>
</evidence>
<feature type="non-terminal residue" evidence="4">
    <location>
        <position position="152"/>
    </location>
</feature>
<reference evidence="4" key="1">
    <citation type="journal article" date="2021" name="Sci. Adv.">
        <title>The American lobster genome reveals insights on longevity, neural, and immune adaptations.</title>
        <authorList>
            <person name="Polinski J.M."/>
            <person name="Zimin A.V."/>
            <person name="Clark K.F."/>
            <person name="Kohn A.B."/>
            <person name="Sadowski N."/>
            <person name="Timp W."/>
            <person name="Ptitsyn A."/>
            <person name="Khanna P."/>
            <person name="Romanova D.Y."/>
            <person name="Williams P."/>
            <person name="Greenwood S.J."/>
            <person name="Moroz L.L."/>
            <person name="Walt D.R."/>
            <person name="Bodnar A.G."/>
        </authorList>
    </citation>
    <scope>NUCLEOTIDE SEQUENCE</scope>
    <source>
        <strain evidence="4">GMGI-L3</strain>
    </source>
</reference>
<dbReference type="InterPro" id="IPR051093">
    <property type="entry name" value="Neuroligin/BSAL"/>
</dbReference>
<protein>
    <submittedName>
        <fullName evidence="4">Neuroligin-2-like</fullName>
    </submittedName>
</protein>
<evidence type="ECO:0000256" key="1">
    <source>
        <dbReference type="ARBA" id="ARBA00005964"/>
    </source>
</evidence>
<evidence type="ECO:0000256" key="2">
    <source>
        <dbReference type="ARBA" id="ARBA00023180"/>
    </source>
</evidence>
<keyword evidence="5" id="KW-1185">Reference proteome</keyword>
<dbReference type="AlphaFoldDB" id="A0A8J5K453"/>
<evidence type="ECO:0000313" key="4">
    <source>
        <dbReference type="EMBL" id="KAG7169111.1"/>
    </source>
</evidence>
<comment type="similarity">
    <text evidence="1">Belongs to the type-B carboxylesterase/lipase family.</text>
</comment>
<accession>A0A8J5K453</accession>
<dbReference type="PANTHER" id="PTHR43903">
    <property type="entry name" value="NEUROLIGIN"/>
    <property type="match status" value="1"/>
</dbReference>
<proteinExistence type="inferred from homology"/>